<reference evidence="2 3" key="1">
    <citation type="submission" date="2014-03" db="EMBL/GenBank/DDBJ databases">
        <title>Draft Genome Sequences of Four Burkholderia Strains.</title>
        <authorList>
            <person name="Liu X.Y."/>
            <person name="Li C.X."/>
            <person name="Xu J.H."/>
        </authorList>
    </citation>
    <scope>NUCLEOTIDE SEQUENCE [LARGE SCALE GENOMIC DNA]</scope>
    <source>
        <strain evidence="2 3">DSM 50014</strain>
    </source>
</reference>
<dbReference type="Proteomes" id="UP000027466">
    <property type="component" value="Unassembled WGS sequence"/>
</dbReference>
<dbReference type="AlphaFoldDB" id="A0A069PDE9"/>
<evidence type="ECO:0000313" key="2">
    <source>
        <dbReference type="EMBL" id="KDR37834.1"/>
    </source>
</evidence>
<name>A0A069PDE9_9BURK</name>
<organism evidence="2 3">
    <name type="scientific">Caballeronia glathei</name>
    <dbReference type="NCBI Taxonomy" id="60547"/>
    <lineage>
        <taxon>Bacteria</taxon>
        <taxon>Pseudomonadati</taxon>
        <taxon>Pseudomonadota</taxon>
        <taxon>Betaproteobacteria</taxon>
        <taxon>Burkholderiales</taxon>
        <taxon>Burkholderiaceae</taxon>
        <taxon>Caballeronia</taxon>
    </lineage>
</organism>
<accession>A0A069PDE9</accession>
<feature type="domain" description="N-acetyltransferase" evidence="1">
    <location>
        <begin position="142"/>
        <end position="284"/>
    </location>
</feature>
<dbReference type="GO" id="GO:0016747">
    <property type="term" value="F:acyltransferase activity, transferring groups other than amino-acyl groups"/>
    <property type="evidence" value="ECO:0007669"/>
    <property type="project" value="InterPro"/>
</dbReference>
<protein>
    <recommendedName>
        <fullName evidence="1">N-acetyltransferase domain-containing protein</fullName>
    </recommendedName>
</protein>
<keyword evidence="3" id="KW-1185">Reference proteome</keyword>
<dbReference type="RefSeq" id="WP_035931775.1">
    <property type="nucleotide sequence ID" value="NZ_CADFFX010000069.1"/>
</dbReference>
<sequence>MNGATETSDSIAVNAAALDELEARAWLDMYKAAPAEFSAKVGLAYIETPAGAGFAMKGIGASLFNRFVLPRGKESITPDTLCIAMSWLGDNCHPTCAIDTRAGEPDHLEATLREAGFHKRGGGMAQFWRTDAAPVPTVNGDLEIRQVGGEAASQFGRVIEAGYGLPPSFSSWLGRLADRENWLTYLAYDEDMAVAGAAMYVIGSAAWLGVAATMPRYRGNGAQGGLIARRLADGTALGARTFAVQTGAPAAGEIAGPSYRNIERSGFALSHVRQSYEANAPVVK</sequence>
<comment type="caution">
    <text evidence="2">The sequence shown here is derived from an EMBL/GenBank/DDBJ whole genome shotgun (WGS) entry which is preliminary data.</text>
</comment>
<dbReference type="Gene3D" id="3.40.630.30">
    <property type="match status" value="1"/>
</dbReference>
<dbReference type="PROSITE" id="PS51186">
    <property type="entry name" value="GNAT"/>
    <property type="match status" value="1"/>
</dbReference>
<dbReference type="STRING" id="60547.GCA_000751215_02990"/>
<dbReference type="InterPro" id="IPR016181">
    <property type="entry name" value="Acyl_CoA_acyltransferase"/>
</dbReference>
<dbReference type="EMBL" id="JFHC01000133">
    <property type="protein sequence ID" value="KDR37834.1"/>
    <property type="molecule type" value="Genomic_DNA"/>
</dbReference>
<evidence type="ECO:0000259" key="1">
    <source>
        <dbReference type="PROSITE" id="PS51186"/>
    </source>
</evidence>
<evidence type="ECO:0000313" key="3">
    <source>
        <dbReference type="Proteomes" id="UP000027466"/>
    </source>
</evidence>
<dbReference type="SUPFAM" id="SSF55729">
    <property type="entry name" value="Acyl-CoA N-acyltransferases (Nat)"/>
    <property type="match status" value="1"/>
</dbReference>
<dbReference type="InterPro" id="IPR000182">
    <property type="entry name" value="GNAT_dom"/>
</dbReference>
<proteinExistence type="predicted"/>
<gene>
    <name evidence="2" type="ORF">BG61_06840</name>
</gene>